<dbReference type="Proteomes" id="UP000813462">
    <property type="component" value="Unassembled WGS sequence"/>
</dbReference>
<feature type="region of interest" description="Disordered" evidence="1">
    <location>
        <begin position="1"/>
        <end position="130"/>
    </location>
</feature>
<dbReference type="InterPro" id="IPR015943">
    <property type="entry name" value="WD40/YVTN_repeat-like_dom_sf"/>
</dbReference>
<dbReference type="OrthoDB" id="1907242at2759"/>
<dbReference type="SUPFAM" id="SSF50998">
    <property type="entry name" value="Quinoprotein alcohol dehydrogenase-like"/>
    <property type="match status" value="1"/>
</dbReference>
<dbReference type="PANTHER" id="PTHR35492:SF1">
    <property type="entry name" value="TRANSDUCIN_WD40 REPEAT-LIKE SUPERFAMILY PROTEIN"/>
    <property type="match status" value="1"/>
</dbReference>
<dbReference type="InterPro" id="IPR057442">
    <property type="entry name" value="Beta-prop_At4g14310"/>
</dbReference>
<dbReference type="PANTHER" id="PTHR35492">
    <property type="entry name" value="TRANSDUCIN/WD40 REPEAT-LIKE SUPERFAMILY PROTEIN"/>
    <property type="match status" value="1"/>
</dbReference>
<evidence type="ECO:0000256" key="1">
    <source>
        <dbReference type="SAM" id="MobiDB-lite"/>
    </source>
</evidence>
<dbReference type="InterPro" id="IPR011047">
    <property type="entry name" value="Quinoprotein_ADH-like_sf"/>
</dbReference>
<accession>A0A978V409</accession>
<feature type="compositionally biased region" description="Basic and acidic residues" evidence="1">
    <location>
        <begin position="111"/>
        <end position="121"/>
    </location>
</feature>
<protein>
    <recommendedName>
        <fullName evidence="2">At4g14310 8-bladed propeller domain-containing protein</fullName>
    </recommendedName>
</protein>
<reference evidence="3" key="1">
    <citation type="journal article" date="2021" name="Front. Plant Sci.">
        <title>Chromosome-Scale Genome Assembly for Chinese Sour Jujube and Insights Into Its Genome Evolution and Domestication Signature.</title>
        <authorList>
            <person name="Shen L.-Y."/>
            <person name="Luo H."/>
            <person name="Wang X.-L."/>
            <person name="Wang X.-M."/>
            <person name="Qiu X.-J."/>
            <person name="Liu H."/>
            <person name="Zhou S.-S."/>
            <person name="Jia K.-H."/>
            <person name="Nie S."/>
            <person name="Bao Y.-T."/>
            <person name="Zhang R.-G."/>
            <person name="Yun Q.-Z."/>
            <person name="Chai Y.-H."/>
            <person name="Lu J.-Y."/>
            <person name="Li Y."/>
            <person name="Zhao S.-W."/>
            <person name="Mao J.-F."/>
            <person name="Jia S.-G."/>
            <person name="Mao Y.-M."/>
        </authorList>
    </citation>
    <scope>NUCLEOTIDE SEQUENCE</scope>
    <source>
        <strain evidence="3">AT0</strain>
        <tissue evidence="3">Leaf</tissue>
    </source>
</reference>
<gene>
    <name evidence="3" type="ORF">FEM48_Zijuj07G0101100</name>
</gene>
<sequence>MSASLARRPRDRAGGSAGPKAPANHIKPSKPLTPTPIFVKRSSTAGKENPPGPTSKTNNAASLKPAIRPMLRVDKAAVSAGHVGEPRVRWSTSSAPRGRSPSPSEFTRVLSDMRKDRRVSTDRNVQGSLRESDRMVASAGKTLNGFRVSESVKQKKGGFGDLGFKPSELGVGQIKIFKDCKEDGGRVGLNLEKKNGVCEELKVNVVQSEKIANKVREFNNGGDTDGVDSSSDLVNPNGFDKKVPILVRVDNKAVRIGNGIHLGQKNEVNEECTKDVMVLEVPKEKGLGEEGFSGRGGNKYPSKLHEKLAFLEGKVKRIASDIKRTKEMLDMNNPDTSKVILSDIQEKISGIENAMGNVTVDPNSKKGILKGVGQDEQDVKMVEKGRIEEVDNSRSLVKGIEQVDNGKSSVKVLKSEDLEARLFPHHKLLRGRTTLKASSVSSQSVESQVGEPNCESMAEDKSLSPIDEHRIAVEFLASLDKEHAKVTTRDARAGSEYCDVEEMDCDTDAGGQESSNIMIEKNDVELILTTDEILDEFDDQENRQGMILGNETEDTSSAQLNEIGCKATTAGWFVNEGESVLLSHDDGTCTFYDIVNCEGKAVFRPPAGVCPNMWRDCWIVRAPSADGCSGRYVVAASAGNATDSGFCSWDFYSKDVQAFYTEDGKTPARSVLSPLPNNILYRRGALCNNLEAEIRQWWYKPCGPLIISTASCQRVMRIHDIRDGEQVMKWDVQKPVLCMDYSSPLQWRNRGKVVVAEAEAISLWDVNSLNPQALLSVSTSGRKVSALHVNNTDAELGGGVRQRATSSEAEGNDGVFCTQDSINILDFRHPTGVGLKISKLGVNVQSVFSRGDSIYLGCNSVSSGAKKQFSSEVQQFSMRKQRLFSTYAFPECNADSHQTAITQVWGNSNIVMGVCGRGLFVFDPLKDNELQCFTTEFGKTQNVREIIGPDDLYSPCFDYLSSRALLISRDRPAMWRHLT</sequence>
<proteinExistence type="predicted"/>
<feature type="compositionally biased region" description="Low complexity" evidence="1">
    <location>
        <begin position="91"/>
        <end position="104"/>
    </location>
</feature>
<dbReference type="EMBL" id="JAEACU010000007">
    <property type="protein sequence ID" value="KAH7522092.1"/>
    <property type="molecule type" value="Genomic_DNA"/>
</dbReference>
<comment type="caution">
    <text evidence="3">The sequence shown here is derived from an EMBL/GenBank/DDBJ whole genome shotgun (WGS) entry which is preliminary data.</text>
</comment>
<organism evidence="3 4">
    <name type="scientific">Ziziphus jujuba var. spinosa</name>
    <dbReference type="NCBI Taxonomy" id="714518"/>
    <lineage>
        <taxon>Eukaryota</taxon>
        <taxon>Viridiplantae</taxon>
        <taxon>Streptophyta</taxon>
        <taxon>Embryophyta</taxon>
        <taxon>Tracheophyta</taxon>
        <taxon>Spermatophyta</taxon>
        <taxon>Magnoliopsida</taxon>
        <taxon>eudicotyledons</taxon>
        <taxon>Gunneridae</taxon>
        <taxon>Pentapetalae</taxon>
        <taxon>rosids</taxon>
        <taxon>fabids</taxon>
        <taxon>Rosales</taxon>
        <taxon>Rhamnaceae</taxon>
        <taxon>Paliureae</taxon>
        <taxon>Ziziphus</taxon>
    </lineage>
</organism>
<name>A0A978V409_ZIZJJ</name>
<dbReference type="InterPro" id="IPR045289">
    <property type="entry name" value="At4g14310-like"/>
</dbReference>
<evidence type="ECO:0000259" key="2">
    <source>
        <dbReference type="Pfam" id="PF25465"/>
    </source>
</evidence>
<dbReference type="AlphaFoldDB" id="A0A978V409"/>
<evidence type="ECO:0000313" key="4">
    <source>
        <dbReference type="Proteomes" id="UP000813462"/>
    </source>
</evidence>
<evidence type="ECO:0000313" key="3">
    <source>
        <dbReference type="EMBL" id="KAH7522092.1"/>
    </source>
</evidence>
<feature type="compositionally biased region" description="Low complexity" evidence="1">
    <location>
        <begin position="439"/>
        <end position="449"/>
    </location>
</feature>
<dbReference type="Pfam" id="PF25465">
    <property type="entry name" value="Beta-prop_At4g14310"/>
    <property type="match status" value="1"/>
</dbReference>
<dbReference type="Gene3D" id="2.130.10.10">
    <property type="entry name" value="YVTN repeat-like/Quinoprotein amine dehydrogenase"/>
    <property type="match status" value="1"/>
</dbReference>
<feature type="region of interest" description="Disordered" evidence="1">
    <location>
        <begin position="439"/>
        <end position="462"/>
    </location>
</feature>
<feature type="domain" description="At4g14310 8-bladed propeller" evidence="2">
    <location>
        <begin position="692"/>
        <end position="974"/>
    </location>
</feature>